<dbReference type="CDD" id="cd17557">
    <property type="entry name" value="REC_Rcp-like"/>
    <property type="match status" value="1"/>
</dbReference>
<dbReference type="PANTHER" id="PTHR44520">
    <property type="entry name" value="RESPONSE REGULATOR RCP1-RELATED"/>
    <property type="match status" value="1"/>
</dbReference>
<dbReference type="Proteomes" id="UP001500620">
    <property type="component" value="Unassembled WGS sequence"/>
</dbReference>
<dbReference type="Pfam" id="PF00072">
    <property type="entry name" value="Response_reg"/>
    <property type="match status" value="1"/>
</dbReference>
<organism evidence="3 4">
    <name type="scientific">Dactylosporangium darangshiense</name>
    <dbReference type="NCBI Taxonomy" id="579108"/>
    <lineage>
        <taxon>Bacteria</taxon>
        <taxon>Bacillati</taxon>
        <taxon>Actinomycetota</taxon>
        <taxon>Actinomycetes</taxon>
        <taxon>Micromonosporales</taxon>
        <taxon>Micromonosporaceae</taxon>
        <taxon>Dactylosporangium</taxon>
    </lineage>
</organism>
<protein>
    <submittedName>
        <fullName evidence="3">Response regulator</fullName>
    </submittedName>
</protein>
<keyword evidence="1" id="KW-0597">Phosphoprotein</keyword>
<dbReference type="InterPro" id="IPR052893">
    <property type="entry name" value="TCS_response_regulator"/>
</dbReference>
<feature type="modified residue" description="4-aspartylphosphate" evidence="1">
    <location>
        <position position="65"/>
    </location>
</feature>
<evidence type="ECO:0000313" key="4">
    <source>
        <dbReference type="Proteomes" id="UP001500620"/>
    </source>
</evidence>
<dbReference type="Gene3D" id="3.40.50.2300">
    <property type="match status" value="1"/>
</dbReference>
<evidence type="ECO:0000256" key="1">
    <source>
        <dbReference type="PROSITE-ProRule" id="PRU00169"/>
    </source>
</evidence>
<feature type="domain" description="Response regulatory" evidence="2">
    <location>
        <begin position="7"/>
        <end position="132"/>
    </location>
</feature>
<reference evidence="4" key="1">
    <citation type="journal article" date="2019" name="Int. J. Syst. Evol. Microbiol.">
        <title>The Global Catalogue of Microorganisms (GCM) 10K type strain sequencing project: providing services to taxonomists for standard genome sequencing and annotation.</title>
        <authorList>
            <consortium name="The Broad Institute Genomics Platform"/>
            <consortium name="The Broad Institute Genome Sequencing Center for Infectious Disease"/>
            <person name="Wu L."/>
            <person name="Ma J."/>
        </authorList>
    </citation>
    <scope>NUCLEOTIDE SEQUENCE [LARGE SCALE GENOMIC DNA]</scope>
    <source>
        <strain evidence="4">JCM 17441</strain>
    </source>
</reference>
<evidence type="ECO:0000313" key="3">
    <source>
        <dbReference type="EMBL" id="GAA4263817.1"/>
    </source>
</evidence>
<keyword evidence="4" id="KW-1185">Reference proteome</keyword>
<dbReference type="SMART" id="SM00448">
    <property type="entry name" value="REC"/>
    <property type="match status" value="1"/>
</dbReference>
<accession>A0ABP8DVF9</accession>
<dbReference type="SUPFAM" id="SSF52172">
    <property type="entry name" value="CheY-like"/>
    <property type="match status" value="1"/>
</dbReference>
<comment type="caution">
    <text evidence="3">The sequence shown here is derived from an EMBL/GenBank/DDBJ whole genome shotgun (WGS) entry which is preliminary data.</text>
</comment>
<gene>
    <name evidence="3" type="ORF">GCM10022255_111800</name>
</gene>
<proteinExistence type="predicted"/>
<dbReference type="PANTHER" id="PTHR44520:SF2">
    <property type="entry name" value="RESPONSE REGULATOR RCP1"/>
    <property type="match status" value="1"/>
</dbReference>
<sequence>MTVDQLQVLVVEDDLGDVALVESAFAEHSIASQLHHVADGGEALAFLRRENPYAAAPRPDLILLDLNLPRVDGRQALAEIKGDGNLKSIPTIVFTTSAADADVFACYSAHANAYVTKPINLDDYDRVVAEIRNFYGHTAVLPRRTSDEPAT</sequence>
<name>A0ABP8DVF9_9ACTN</name>
<dbReference type="PROSITE" id="PS50110">
    <property type="entry name" value="RESPONSE_REGULATORY"/>
    <property type="match status" value="1"/>
</dbReference>
<dbReference type="EMBL" id="BAABAT010000081">
    <property type="protein sequence ID" value="GAA4263817.1"/>
    <property type="molecule type" value="Genomic_DNA"/>
</dbReference>
<dbReference type="InterPro" id="IPR001789">
    <property type="entry name" value="Sig_transdc_resp-reg_receiver"/>
</dbReference>
<dbReference type="InterPro" id="IPR011006">
    <property type="entry name" value="CheY-like_superfamily"/>
</dbReference>
<evidence type="ECO:0000259" key="2">
    <source>
        <dbReference type="PROSITE" id="PS50110"/>
    </source>
</evidence>
<dbReference type="RefSeq" id="WP_345143859.1">
    <property type="nucleotide sequence ID" value="NZ_BAABAT010000081.1"/>
</dbReference>